<reference evidence="1" key="1">
    <citation type="submission" date="2023-10" db="EMBL/GenBank/DDBJ databases">
        <title>Genome assembly of Pristionchus species.</title>
        <authorList>
            <person name="Yoshida K."/>
            <person name="Sommer R.J."/>
        </authorList>
    </citation>
    <scope>NUCLEOTIDE SEQUENCE</scope>
    <source>
        <strain evidence="1">RS0144</strain>
    </source>
</reference>
<name>A0AAV5T499_9BILA</name>
<protein>
    <submittedName>
        <fullName evidence="1">Uncharacterized protein</fullName>
    </submittedName>
</protein>
<evidence type="ECO:0000313" key="2">
    <source>
        <dbReference type="Proteomes" id="UP001432027"/>
    </source>
</evidence>
<proteinExistence type="predicted"/>
<keyword evidence="2" id="KW-1185">Reference proteome</keyword>
<comment type="caution">
    <text evidence="1">The sequence shown here is derived from an EMBL/GenBank/DDBJ whole genome shotgun (WGS) entry which is preliminary data.</text>
</comment>
<accession>A0AAV5T499</accession>
<sequence>ETDEMREEKIENAMKAAETMEVGRDEKEMVTVIGLMQKLVNETNLFSFNTFDHSLNNSDSKMVWIRPVEVAPAVELLYIQYRTLNNTEAKAYVDSFLEDWMNHYNKTETMIDSGSRSIEAR</sequence>
<dbReference type="EMBL" id="BTSX01000003">
    <property type="protein sequence ID" value="GMS89920.1"/>
    <property type="molecule type" value="Genomic_DNA"/>
</dbReference>
<evidence type="ECO:0000313" key="1">
    <source>
        <dbReference type="EMBL" id="GMS89920.1"/>
    </source>
</evidence>
<gene>
    <name evidence="1" type="ORF">PENTCL1PPCAC_12095</name>
</gene>
<organism evidence="1 2">
    <name type="scientific">Pristionchus entomophagus</name>
    <dbReference type="NCBI Taxonomy" id="358040"/>
    <lineage>
        <taxon>Eukaryota</taxon>
        <taxon>Metazoa</taxon>
        <taxon>Ecdysozoa</taxon>
        <taxon>Nematoda</taxon>
        <taxon>Chromadorea</taxon>
        <taxon>Rhabditida</taxon>
        <taxon>Rhabditina</taxon>
        <taxon>Diplogasteromorpha</taxon>
        <taxon>Diplogasteroidea</taxon>
        <taxon>Neodiplogasteridae</taxon>
        <taxon>Pristionchus</taxon>
    </lineage>
</organism>
<dbReference type="AlphaFoldDB" id="A0AAV5T499"/>
<dbReference type="Proteomes" id="UP001432027">
    <property type="component" value="Unassembled WGS sequence"/>
</dbReference>
<feature type="non-terminal residue" evidence="1">
    <location>
        <position position="1"/>
    </location>
</feature>